<dbReference type="AlphaFoldDB" id="A0ABD3EU78"/>
<feature type="region of interest" description="Disordered" evidence="1">
    <location>
        <begin position="55"/>
        <end position="84"/>
    </location>
</feature>
<organism evidence="2 3">
    <name type="scientific">Phytophthora oleae</name>
    <dbReference type="NCBI Taxonomy" id="2107226"/>
    <lineage>
        <taxon>Eukaryota</taxon>
        <taxon>Sar</taxon>
        <taxon>Stramenopiles</taxon>
        <taxon>Oomycota</taxon>
        <taxon>Peronosporomycetes</taxon>
        <taxon>Peronosporales</taxon>
        <taxon>Peronosporaceae</taxon>
        <taxon>Phytophthora</taxon>
    </lineage>
</organism>
<dbReference type="Proteomes" id="UP001632037">
    <property type="component" value="Unassembled WGS sequence"/>
</dbReference>
<evidence type="ECO:0000256" key="1">
    <source>
        <dbReference type="SAM" id="MobiDB-lite"/>
    </source>
</evidence>
<dbReference type="EMBL" id="JBIMZQ010000058">
    <property type="protein sequence ID" value="KAL3658037.1"/>
    <property type="molecule type" value="Genomic_DNA"/>
</dbReference>
<keyword evidence="3" id="KW-1185">Reference proteome</keyword>
<reference evidence="2 3" key="1">
    <citation type="submission" date="2024-09" db="EMBL/GenBank/DDBJ databases">
        <title>Genome sequencing and assembly of Phytophthora oleae, isolate VK10A, causative agent of rot of olive drupes.</title>
        <authorList>
            <person name="Conti Taguali S."/>
            <person name="Riolo M."/>
            <person name="La Spada F."/>
            <person name="Cacciola S.O."/>
            <person name="Dionisio G."/>
        </authorList>
    </citation>
    <scope>NUCLEOTIDE SEQUENCE [LARGE SCALE GENOMIC DNA]</scope>
    <source>
        <strain evidence="2 3">VK10A</strain>
    </source>
</reference>
<gene>
    <name evidence="2" type="ORF">V7S43_017079</name>
</gene>
<name>A0ABD3EU78_9STRA</name>
<accession>A0ABD3EU78</accession>
<evidence type="ECO:0000313" key="3">
    <source>
        <dbReference type="Proteomes" id="UP001632037"/>
    </source>
</evidence>
<feature type="compositionally biased region" description="Low complexity" evidence="1">
    <location>
        <begin position="72"/>
        <end position="84"/>
    </location>
</feature>
<sequence length="84" mass="9084">MASTAPAKPATRKNLTPAERAEVVAYLLRVSTELKERFGPVRLNLRVATTKSRVCGSEPSKTFSRESRLTTRAAGRAGVAARRG</sequence>
<proteinExistence type="predicted"/>
<protein>
    <submittedName>
        <fullName evidence="2">Uncharacterized protein</fullName>
    </submittedName>
</protein>
<evidence type="ECO:0000313" key="2">
    <source>
        <dbReference type="EMBL" id="KAL3658037.1"/>
    </source>
</evidence>
<comment type="caution">
    <text evidence="2">The sequence shown here is derived from an EMBL/GenBank/DDBJ whole genome shotgun (WGS) entry which is preliminary data.</text>
</comment>